<dbReference type="KEGG" id="elm:ELI_4137"/>
<keyword evidence="3" id="KW-1185">Reference proteome</keyword>
<accession>E3GQ30</accession>
<reference evidence="2 3" key="2">
    <citation type="journal article" date="2011" name="J. Bacteriol.">
        <title>Complete genome sequence of a carbon monoxide-utilizing acetogen, Eubacterium limosum KIST612.</title>
        <authorList>
            <person name="Roh H."/>
            <person name="Ko H.J."/>
            <person name="Kim D."/>
            <person name="Choi D.G."/>
            <person name="Park S."/>
            <person name="Kim S."/>
            <person name="Chang I.S."/>
            <person name="Choi I.G."/>
        </authorList>
    </citation>
    <scope>NUCLEOTIDE SEQUENCE [LARGE SCALE GENOMIC DNA]</scope>
    <source>
        <strain evidence="2 3">KIST612</strain>
    </source>
</reference>
<protein>
    <submittedName>
        <fullName evidence="2">Uncharacterized protein</fullName>
    </submittedName>
</protein>
<dbReference type="Proteomes" id="UP000006873">
    <property type="component" value="Chromosome"/>
</dbReference>
<dbReference type="HOGENOM" id="CLU_3043507_0_0_9"/>
<proteinExistence type="predicted"/>
<name>E3GQ30_9FIRM</name>
<organism evidence="2 3">
    <name type="scientific">Eubacterium callanderi</name>
    <dbReference type="NCBI Taxonomy" id="53442"/>
    <lineage>
        <taxon>Bacteria</taxon>
        <taxon>Bacillati</taxon>
        <taxon>Bacillota</taxon>
        <taxon>Clostridia</taxon>
        <taxon>Eubacteriales</taxon>
        <taxon>Eubacteriaceae</taxon>
        <taxon>Eubacterium</taxon>
    </lineage>
</organism>
<gene>
    <name evidence="2" type="ordered locus">ELI_4137</name>
</gene>
<sequence length="54" mass="5929">MIRAHPRVLCDKEMEKSGTEVKRYVPGSDETTGGIYRSSTTGRTAKSPERSVDG</sequence>
<dbReference type="AlphaFoldDB" id="E3GQ30"/>
<feature type="region of interest" description="Disordered" evidence="1">
    <location>
        <begin position="16"/>
        <end position="54"/>
    </location>
</feature>
<evidence type="ECO:0000313" key="2">
    <source>
        <dbReference type="EMBL" id="ADO39079.1"/>
    </source>
</evidence>
<evidence type="ECO:0000313" key="3">
    <source>
        <dbReference type="Proteomes" id="UP000006873"/>
    </source>
</evidence>
<dbReference type="EMBL" id="CP002273">
    <property type="protein sequence ID" value="ADO39079.1"/>
    <property type="molecule type" value="Genomic_DNA"/>
</dbReference>
<evidence type="ECO:0000256" key="1">
    <source>
        <dbReference type="SAM" id="MobiDB-lite"/>
    </source>
</evidence>
<reference key="1">
    <citation type="submission" date="2010-09" db="EMBL/GenBank/DDBJ databases">
        <authorList>
            <person name="Roh H."/>
            <person name="Ko H.-J."/>
            <person name="Kim D."/>
            <person name="Choi D.G."/>
            <person name="Park S."/>
            <person name="Kim S."/>
            <person name="Kim K.H."/>
            <person name="Chang I.S."/>
            <person name="Choi I.-G."/>
        </authorList>
    </citation>
    <scope>NUCLEOTIDE SEQUENCE</scope>
    <source>
        <strain>KIST612</strain>
    </source>
</reference>